<dbReference type="EMBL" id="JAMTCP010000032">
    <property type="protein sequence ID" value="MCP2260840.1"/>
    <property type="molecule type" value="Genomic_DNA"/>
</dbReference>
<organism evidence="4 5">
    <name type="scientific">Streptoalloteichus tenebrarius (strain ATCC 17920 / DSM 40477 / JCM 4838 / CBS 697.72 / NBRC 16177 / NCIMB 11028 / NRRL B-12390 / A12253. 1 / ISP 5477)</name>
    <name type="common">Streptomyces tenebrarius</name>
    <dbReference type="NCBI Taxonomy" id="1933"/>
    <lineage>
        <taxon>Bacteria</taxon>
        <taxon>Bacillati</taxon>
        <taxon>Actinomycetota</taxon>
        <taxon>Actinomycetes</taxon>
        <taxon>Pseudonocardiales</taxon>
        <taxon>Pseudonocardiaceae</taxon>
        <taxon>Streptoalloteichus</taxon>
    </lineage>
</organism>
<protein>
    <submittedName>
        <fullName evidence="4">ADP-ribosylglycohydrolase</fullName>
    </submittedName>
</protein>
<proteinExistence type="inferred from homology"/>
<dbReference type="RefSeq" id="WP_253671683.1">
    <property type="nucleotide sequence ID" value="NZ_JAMTCP010000032.1"/>
</dbReference>
<evidence type="ECO:0000256" key="1">
    <source>
        <dbReference type="ARBA" id="ARBA00010702"/>
    </source>
</evidence>
<accession>A0ABT1HZQ5</accession>
<name>A0ABT1HZQ5_STRSD</name>
<dbReference type="InterPro" id="IPR036705">
    <property type="entry name" value="Ribosyl_crysJ1_sf"/>
</dbReference>
<evidence type="ECO:0000256" key="3">
    <source>
        <dbReference type="SAM" id="MobiDB-lite"/>
    </source>
</evidence>
<dbReference type="PANTHER" id="PTHR16222">
    <property type="entry name" value="ADP-RIBOSYLGLYCOHYDROLASE"/>
    <property type="match status" value="1"/>
</dbReference>
<dbReference type="PANTHER" id="PTHR16222:SF24">
    <property type="entry name" value="ADP-RIBOSYLHYDROLASE ARH3"/>
    <property type="match status" value="1"/>
</dbReference>
<dbReference type="Gene3D" id="1.10.4080.10">
    <property type="entry name" value="ADP-ribosylation/Crystallin J1"/>
    <property type="match status" value="1"/>
</dbReference>
<dbReference type="SUPFAM" id="SSF101478">
    <property type="entry name" value="ADP-ribosylglycohydrolase"/>
    <property type="match status" value="1"/>
</dbReference>
<keyword evidence="5" id="KW-1185">Reference proteome</keyword>
<comment type="similarity">
    <text evidence="1">Belongs to the ADP-ribosylglycohydrolase family.</text>
</comment>
<gene>
    <name evidence="4" type="ORF">LX15_004560</name>
</gene>
<evidence type="ECO:0000313" key="5">
    <source>
        <dbReference type="Proteomes" id="UP001205311"/>
    </source>
</evidence>
<dbReference type="InterPro" id="IPR005502">
    <property type="entry name" value="Ribosyl_crysJ1"/>
</dbReference>
<evidence type="ECO:0000313" key="4">
    <source>
        <dbReference type="EMBL" id="MCP2260840.1"/>
    </source>
</evidence>
<feature type="region of interest" description="Disordered" evidence="3">
    <location>
        <begin position="67"/>
        <end position="91"/>
    </location>
</feature>
<dbReference type="InterPro" id="IPR050792">
    <property type="entry name" value="ADP-ribosylglycohydrolase"/>
</dbReference>
<keyword evidence="2" id="KW-0378">Hydrolase</keyword>
<comment type="caution">
    <text evidence="4">The sequence shown here is derived from an EMBL/GenBank/DDBJ whole genome shotgun (WGS) entry which is preliminary data.</text>
</comment>
<sequence length="460" mass="50880">MNSENPSRPHPGQLPDDGAEARFLALWRRFWNDREPVQPQARSFLLGVARAALGEQAYRARYDEISAAEATEAEPREEAPPPTPEEEEEFRRSRFLDRIHGCLLGGAVGDAFGARIAFMDIAAIREKHGPQGFVDPGPFPKRVDHATSNTQMTLFTLSGLIGAYDLARRREPDAARRTAALYAYLSWLHTQGTPWRDLWPEDKRELLPREPDGWLVNEPALHAERNPNPTCVAALRLFGQTGRRGTLDAPLNDAKDAGALVRSAPIALWSDSPTEVFRAAVELAVLTHGHPTAYLSAGAFTVICHALLRRESLPDAVREAVDQARHWPGHEETLTALTRATESAERGALTPEEIETELGSGESADSALAIALHAALARPDSFTDAVVLAANHSGRSDHSAALCGSLMGIQHDVAGIPWQWWEPLDLRFLVEEIAKDARSAFTVFSRRHGHDRRMIERYPR</sequence>
<dbReference type="Pfam" id="PF03747">
    <property type="entry name" value="ADP_ribosyl_GH"/>
    <property type="match status" value="1"/>
</dbReference>
<reference evidence="4 5" key="1">
    <citation type="submission" date="2022-06" db="EMBL/GenBank/DDBJ databases">
        <title>Genomic Encyclopedia of Archaeal and Bacterial Type Strains, Phase II (KMG-II): from individual species to whole genera.</title>
        <authorList>
            <person name="Goeker M."/>
        </authorList>
    </citation>
    <scope>NUCLEOTIDE SEQUENCE [LARGE SCALE GENOMIC DNA]</scope>
    <source>
        <strain evidence="4 5">DSM 40477</strain>
    </source>
</reference>
<dbReference type="Proteomes" id="UP001205311">
    <property type="component" value="Unassembled WGS sequence"/>
</dbReference>
<evidence type="ECO:0000256" key="2">
    <source>
        <dbReference type="ARBA" id="ARBA00022801"/>
    </source>
</evidence>